<evidence type="ECO:0000256" key="6">
    <source>
        <dbReference type="ARBA" id="ARBA00022989"/>
    </source>
</evidence>
<dbReference type="Pfam" id="PF00892">
    <property type="entry name" value="EamA"/>
    <property type="match status" value="1"/>
</dbReference>
<feature type="domain" description="EamA" evidence="9">
    <location>
        <begin position="13"/>
        <end position="145"/>
    </location>
</feature>
<evidence type="ECO:0000259" key="9">
    <source>
        <dbReference type="Pfam" id="PF00892"/>
    </source>
</evidence>
<keyword evidence="6 8" id="KW-1133">Transmembrane helix</keyword>
<evidence type="ECO:0000256" key="1">
    <source>
        <dbReference type="ARBA" id="ARBA00004651"/>
    </source>
</evidence>
<proteinExistence type="inferred from homology"/>
<feature type="transmembrane region" description="Helical" evidence="8">
    <location>
        <begin position="272"/>
        <end position="290"/>
    </location>
</feature>
<dbReference type="EMBL" id="FLUQ01000007">
    <property type="protein sequence ID" value="SBW11021.1"/>
    <property type="molecule type" value="Genomic_DNA"/>
</dbReference>
<keyword evidence="5 8" id="KW-0812">Transmembrane</keyword>
<feature type="transmembrane region" description="Helical" evidence="8">
    <location>
        <begin position="244"/>
        <end position="266"/>
    </location>
</feature>
<keyword evidence="3" id="KW-0813">Transport</keyword>
<evidence type="ECO:0000256" key="7">
    <source>
        <dbReference type="ARBA" id="ARBA00023136"/>
    </source>
</evidence>
<dbReference type="InterPro" id="IPR037185">
    <property type="entry name" value="EmrE-like"/>
</dbReference>
<keyword evidence="7 8" id="KW-0472">Membrane</keyword>
<name>A0A212KHA5_9DELT</name>
<dbReference type="PANTHER" id="PTHR22911">
    <property type="entry name" value="ACYL-MALONYL CONDENSING ENZYME-RELATED"/>
    <property type="match status" value="1"/>
</dbReference>
<gene>
    <name evidence="10" type="ORF">KL86DPRO_70133</name>
</gene>
<dbReference type="InterPro" id="IPR004626">
    <property type="entry name" value="RarD"/>
</dbReference>
<evidence type="ECO:0000256" key="3">
    <source>
        <dbReference type="ARBA" id="ARBA00022448"/>
    </source>
</evidence>
<feature type="transmembrane region" description="Helical" evidence="8">
    <location>
        <begin position="184"/>
        <end position="206"/>
    </location>
</feature>
<dbReference type="SUPFAM" id="SSF103481">
    <property type="entry name" value="Multidrug resistance efflux transporter EmrE"/>
    <property type="match status" value="2"/>
</dbReference>
<keyword evidence="4" id="KW-1003">Cell membrane</keyword>
<sequence length="303" mass="33031">MARLFALLRKSNSGVWASLGSSVIWGSLPLYWYLLREFPPLYVLCHRVVWACLFLFPLVVALRRVQEVANAARNARTLRILFCSSLVLAVNWGVYIWAVNNGKVVEASLGYFINPLITICMGVVFFRDRPRPIHWVAIAVAFAGVGAEIGISGSVPWAALALSITFSCYGLLRKISPVESLPGLAMETGILLPFSLAFIVWCHYSGIAAVSGAGGVSLLLLVGSGVITSVPLILFAYGARHLQLMTLGILQYLSPLLTALLGLFAFHEPLTLGRALSLGSVWLALVLYTADSFRQHVRAREKS</sequence>
<evidence type="ECO:0000256" key="5">
    <source>
        <dbReference type="ARBA" id="ARBA00022692"/>
    </source>
</evidence>
<feature type="transmembrane region" description="Helical" evidence="8">
    <location>
        <begin position="133"/>
        <end position="149"/>
    </location>
</feature>
<feature type="transmembrane region" description="Helical" evidence="8">
    <location>
        <begin position="155"/>
        <end position="172"/>
    </location>
</feature>
<evidence type="ECO:0000256" key="8">
    <source>
        <dbReference type="SAM" id="Phobius"/>
    </source>
</evidence>
<reference evidence="10" key="1">
    <citation type="submission" date="2016-04" db="EMBL/GenBank/DDBJ databases">
        <authorList>
            <person name="Evans L.H."/>
            <person name="Alamgir A."/>
            <person name="Owens N."/>
            <person name="Weber N.D."/>
            <person name="Virtaneva K."/>
            <person name="Barbian K."/>
            <person name="Babar A."/>
            <person name="Rosenke K."/>
        </authorList>
    </citation>
    <scope>NUCLEOTIDE SEQUENCE</scope>
    <source>
        <strain evidence="10">86</strain>
    </source>
</reference>
<organism evidence="10">
    <name type="scientific">uncultured delta proteobacterium</name>
    <dbReference type="NCBI Taxonomy" id="34034"/>
    <lineage>
        <taxon>Bacteria</taxon>
        <taxon>Deltaproteobacteria</taxon>
        <taxon>environmental samples</taxon>
    </lineage>
</organism>
<comment type="similarity">
    <text evidence="2">Belongs to the EamA transporter family.</text>
</comment>
<comment type="subcellular location">
    <subcellularLocation>
        <location evidence="1">Cell membrane</location>
        <topology evidence="1">Multi-pass membrane protein</topology>
    </subcellularLocation>
</comment>
<feature type="transmembrane region" description="Helical" evidence="8">
    <location>
        <begin position="41"/>
        <end position="65"/>
    </location>
</feature>
<evidence type="ECO:0000256" key="2">
    <source>
        <dbReference type="ARBA" id="ARBA00007362"/>
    </source>
</evidence>
<feature type="transmembrane region" description="Helical" evidence="8">
    <location>
        <begin position="12"/>
        <end position="35"/>
    </location>
</feature>
<accession>A0A212KHA5</accession>
<feature type="transmembrane region" description="Helical" evidence="8">
    <location>
        <begin position="77"/>
        <end position="97"/>
    </location>
</feature>
<feature type="transmembrane region" description="Helical" evidence="8">
    <location>
        <begin position="109"/>
        <end position="126"/>
    </location>
</feature>
<dbReference type="InterPro" id="IPR000620">
    <property type="entry name" value="EamA_dom"/>
</dbReference>
<evidence type="ECO:0000313" key="10">
    <source>
        <dbReference type="EMBL" id="SBW11021.1"/>
    </source>
</evidence>
<dbReference type="PANTHER" id="PTHR22911:SF137">
    <property type="entry name" value="SOLUTE CARRIER FAMILY 35 MEMBER G2-RELATED"/>
    <property type="match status" value="1"/>
</dbReference>
<protein>
    <submittedName>
        <fullName evidence="10">RarD protein, DMT superfamily transporter</fullName>
    </submittedName>
</protein>
<feature type="transmembrane region" description="Helical" evidence="8">
    <location>
        <begin position="218"/>
        <end position="237"/>
    </location>
</feature>
<evidence type="ECO:0000256" key="4">
    <source>
        <dbReference type="ARBA" id="ARBA00022475"/>
    </source>
</evidence>
<dbReference type="GO" id="GO:0005886">
    <property type="term" value="C:plasma membrane"/>
    <property type="evidence" value="ECO:0007669"/>
    <property type="project" value="UniProtKB-SubCell"/>
</dbReference>
<dbReference type="NCBIfam" id="TIGR00688">
    <property type="entry name" value="rarD"/>
    <property type="match status" value="1"/>
</dbReference>
<dbReference type="AlphaFoldDB" id="A0A212KHA5"/>